<evidence type="ECO:0000256" key="1">
    <source>
        <dbReference type="ARBA" id="ARBA00023236"/>
    </source>
</evidence>
<accession>A0ABU5MUE9</accession>
<dbReference type="PANTHER" id="PTHR38430">
    <property type="entry name" value="PROTEIN-ARGININE KINASE ACTIVATOR PROTEIN"/>
    <property type="match status" value="1"/>
</dbReference>
<proteinExistence type="predicted"/>
<reference evidence="3 4" key="1">
    <citation type="journal article" date="2024" name="Appl. Environ. Microbiol.">
        <title>Pontiella agarivorans sp. nov., a novel marine anaerobic bacterium capable of degrading macroalgal polysaccharides and fixing nitrogen.</title>
        <authorList>
            <person name="Liu N."/>
            <person name="Kivenson V."/>
            <person name="Peng X."/>
            <person name="Cui Z."/>
            <person name="Lankiewicz T.S."/>
            <person name="Gosselin K.M."/>
            <person name="English C.J."/>
            <person name="Blair E.M."/>
            <person name="O'Malley M.A."/>
            <person name="Valentine D.L."/>
        </authorList>
    </citation>
    <scope>NUCLEOTIDE SEQUENCE [LARGE SCALE GENOMIC DNA]</scope>
    <source>
        <strain evidence="3 4">NLcol2</strain>
    </source>
</reference>
<dbReference type="InterPro" id="IPR001943">
    <property type="entry name" value="UVR_dom"/>
</dbReference>
<dbReference type="EMBL" id="JARVCO010000002">
    <property type="protein sequence ID" value="MDZ8117596.1"/>
    <property type="molecule type" value="Genomic_DNA"/>
</dbReference>
<protein>
    <submittedName>
        <fullName evidence="3">UvrB/UvrC motif-containing protein</fullName>
    </submittedName>
</protein>
<dbReference type="SUPFAM" id="SSF46600">
    <property type="entry name" value="C-terminal UvrC-binding domain of UvrB"/>
    <property type="match status" value="1"/>
</dbReference>
<dbReference type="PROSITE" id="PS50151">
    <property type="entry name" value="UVR"/>
    <property type="match status" value="1"/>
</dbReference>
<feature type="domain" description="UVR" evidence="2">
    <location>
        <begin position="130"/>
        <end position="165"/>
    </location>
</feature>
<dbReference type="Proteomes" id="UP001290861">
    <property type="component" value="Unassembled WGS sequence"/>
</dbReference>
<keyword evidence="4" id="KW-1185">Reference proteome</keyword>
<dbReference type="Pfam" id="PF02151">
    <property type="entry name" value="UVR"/>
    <property type="match status" value="1"/>
</dbReference>
<dbReference type="RefSeq" id="WP_322607397.1">
    <property type="nucleotide sequence ID" value="NZ_JARVCO010000002.1"/>
</dbReference>
<comment type="caution">
    <text evidence="3">The sequence shown here is derived from an EMBL/GenBank/DDBJ whole genome shotgun (WGS) entry which is preliminary data.</text>
</comment>
<keyword evidence="1" id="KW-0742">SOS response</keyword>
<evidence type="ECO:0000313" key="4">
    <source>
        <dbReference type="Proteomes" id="UP001290861"/>
    </source>
</evidence>
<dbReference type="PANTHER" id="PTHR38430:SF1">
    <property type="entry name" value="PROTEIN-ARGININE KINASE ACTIVATOR PROTEIN"/>
    <property type="match status" value="1"/>
</dbReference>
<sequence length="175" mass="19146">MKCECCKEKEATIHLTQVIDGEVKKLNLCQACAQKNGIDLNSPISITDVLLGLGNQPSGSTPEADDSVFDLSCSRCQMPRAEFKKRARLGCPECYNAFMGELNAITQAMHHSRQHVGKIPARQGNEARMTAQIAALQKDIETAIAKEEYEIAATLRDKIRLLKESGAIPAEGDET</sequence>
<evidence type="ECO:0000259" key="2">
    <source>
        <dbReference type="PROSITE" id="PS50151"/>
    </source>
</evidence>
<keyword evidence="1" id="KW-0227">DNA damage</keyword>
<dbReference type="InterPro" id="IPR025542">
    <property type="entry name" value="YacH"/>
</dbReference>
<organism evidence="3 4">
    <name type="scientific">Pontiella agarivorans</name>
    <dbReference type="NCBI Taxonomy" id="3038953"/>
    <lineage>
        <taxon>Bacteria</taxon>
        <taxon>Pseudomonadati</taxon>
        <taxon>Kiritimatiellota</taxon>
        <taxon>Kiritimatiellia</taxon>
        <taxon>Kiritimatiellales</taxon>
        <taxon>Pontiellaceae</taxon>
        <taxon>Pontiella</taxon>
    </lineage>
</organism>
<dbReference type="PIRSF" id="PIRSF015034">
    <property type="entry name" value="YacH"/>
    <property type="match status" value="1"/>
</dbReference>
<dbReference type="Gene3D" id="4.10.860.10">
    <property type="entry name" value="UVR domain"/>
    <property type="match status" value="1"/>
</dbReference>
<evidence type="ECO:0000313" key="3">
    <source>
        <dbReference type="EMBL" id="MDZ8117596.1"/>
    </source>
</evidence>
<dbReference type="InterPro" id="IPR036876">
    <property type="entry name" value="UVR_dom_sf"/>
</dbReference>
<gene>
    <name evidence="3" type="ORF">P9H32_03075</name>
</gene>
<name>A0ABU5MUE9_9BACT</name>